<dbReference type="SUPFAM" id="SSF51735">
    <property type="entry name" value="NAD(P)-binding Rossmann-fold domains"/>
    <property type="match status" value="1"/>
</dbReference>
<name>A0ABS5CTV1_9FLAO</name>
<dbReference type="Gene3D" id="3.40.50.720">
    <property type="entry name" value="NAD(P)-binding Rossmann-like Domain"/>
    <property type="match status" value="1"/>
</dbReference>
<accession>A0ABS5CTV1</accession>
<dbReference type="EMBL" id="JAGFBU010000003">
    <property type="protein sequence ID" value="MBP4142032.1"/>
    <property type="molecule type" value="Genomic_DNA"/>
</dbReference>
<keyword evidence="2" id="KW-1185">Reference proteome</keyword>
<sequence>MSKKILIIGGTGLIGKTIYEMLSSRSPSLKIFIATRNKDGNPDHIYIDVNDKSTFVSLNIHSISLIIICTKDHHNNILDYAIKSKIDYIDITKPTSELIKSLDFTRKRSFESKIVFGSGWMGGIAPLLINAKKVVIKDITSVAIFIYYSTKDKAGKSSADFMAEIVSKTFNFYQNNIKIITKHFLNSKYHKFDFDGKNRKVYDFDIPDLYIFNQIEKIPTVTAKLTFDSKFITSALGIMQKINLFKILNFKEKKLIFGSSGSGDISSFEISFSKSNLNTEKVTIKCREGQAALTAFSTVLHIEKMLKNDIKSGVYFSHQLHDPTEFISSLTSNNAININI</sequence>
<reference evidence="1 2" key="1">
    <citation type="submission" date="2021-03" db="EMBL/GenBank/DDBJ databases">
        <title>Flavobacterium Flabelliformis Sp. Nov. And Flavobacterium Geliluteum Sp. Nov., Two Novel Multidrug Resistant Psychrophilic Species Isolated From Antarctica.</title>
        <authorList>
            <person name="Kralova S."/>
            <person name="Busse H.J."/>
            <person name="Bezdicek M."/>
            <person name="Nykrynova M."/>
            <person name="Kroupova E."/>
            <person name="Krsek D."/>
            <person name="Sedlacek I."/>
        </authorList>
    </citation>
    <scope>NUCLEOTIDE SEQUENCE [LARGE SCALE GENOMIC DNA]</scope>
    <source>
        <strain evidence="1 2">P4023</strain>
    </source>
</reference>
<proteinExistence type="predicted"/>
<comment type="caution">
    <text evidence="1">The sequence shown here is derived from an EMBL/GenBank/DDBJ whole genome shotgun (WGS) entry which is preliminary data.</text>
</comment>
<evidence type="ECO:0000313" key="1">
    <source>
        <dbReference type="EMBL" id="MBP4142032.1"/>
    </source>
</evidence>
<organism evidence="1 2">
    <name type="scientific">Flavobacterium flabelliforme</name>
    <dbReference type="NCBI Taxonomy" id="2816119"/>
    <lineage>
        <taxon>Bacteria</taxon>
        <taxon>Pseudomonadati</taxon>
        <taxon>Bacteroidota</taxon>
        <taxon>Flavobacteriia</taxon>
        <taxon>Flavobacteriales</taxon>
        <taxon>Flavobacteriaceae</taxon>
        <taxon>Flavobacterium</taxon>
    </lineage>
</organism>
<evidence type="ECO:0000313" key="2">
    <source>
        <dbReference type="Proteomes" id="UP000674217"/>
    </source>
</evidence>
<gene>
    <name evidence="1" type="ORF">J3S90_09475</name>
</gene>
<dbReference type="Proteomes" id="UP000674217">
    <property type="component" value="Unassembled WGS sequence"/>
</dbReference>
<dbReference type="PANTHER" id="PTHR43796:SF2">
    <property type="entry name" value="CARBOXYNORSPERMIDINE SYNTHASE"/>
    <property type="match status" value="1"/>
</dbReference>
<dbReference type="RefSeq" id="WP_210645995.1">
    <property type="nucleotide sequence ID" value="NZ_JAGFBU010000003.1"/>
</dbReference>
<dbReference type="InterPro" id="IPR036291">
    <property type="entry name" value="NAD(P)-bd_dom_sf"/>
</dbReference>
<protein>
    <submittedName>
        <fullName evidence="1">Saccharopine dehydrogenase</fullName>
    </submittedName>
</protein>
<dbReference type="PANTHER" id="PTHR43796">
    <property type="entry name" value="CARBOXYNORSPERMIDINE SYNTHASE"/>
    <property type="match status" value="1"/>
</dbReference>